<dbReference type="PATRIC" id="fig|269796.9.peg.2518"/>
<dbReference type="EMBL" id="CP000230">
    <property type="protein sequence ID" value="ABC23214.1"/>
    <property type="molecule type" value="Genomic_DNA"/>
</dbReference>
<keyword evidence="2" id="KW-0732">Signal</keyword>
<name>Q2RRN1_RHORT</name>
<organism evidence="3 4">
    <name type="scientific">Rhodospirillum rubrum (strain ATCC 11170 / ATH 1.1.1 / DSM 467 / LMG 4362 / NCIMB 8255 / S1)</name>
    <dbReference type="NCBI Taxonomy" id="269796"/>
    <lineage>
        <taxon>Bacteria</taxon>
        <taxon>Pseudomonadati</taxon>
        <taxon>Pseudomonadota</taxon>
        <taxon>Alphaproteobacteria</taxon>
        <taxon>Rhodospirillales</taxon>
        <taxon>Rhodospirillaceae</taxon>
        <taxon>Rhodospirillum</taxon>
    </lineage>
</organism>
<reference evidence="3 4" key="1">
    <citation type="journal article" date="2011" name="Stand. Genomic Sci.">
        <title>Complete genome sequence of Rhodospirillum rubrum type strain (S1).</title>
        <authorList>
            <person name="Munk A.C."/>
            <person name="Copeland A."/>
            <person name="Lucas S."/>
            <person name="Lapidus A."/>
            <person name="Del Rio T.G."/>
            <person name="Barry K."/>
            <person name="Detter J.C."/>
            <person name="Hammon N."/>
            <person name="Israni S."/>
            <person name="Pitluck S."/>
            <person name="Brettin T."/>
            <person name="Bruce D."/>
            <person name="Han C."/>
            <person name="Tapia R."/>
            <person name="Gilna P."/>
            <person name="Schmutz J."/>
            <person name="Larimer F."/>
            <person name="Land M."/>
            <person name="Kyrpides N.C."/>
            <person name="Mavromatis K."/>
            <person name="Richardson P."/>
            <person name="Rohde M."/>
            <person name="Goker M."/>
            <person name="Klenk H.P."/>
            <person name="Zhang Y."/>
            <person name="Roberts G.P."/>
            <person name="Reslewic S."/>
            <person name="Schwartz D.C."/>
        </authorList>
    </citation>
    <scope>NUCLEOTIDE SEQUENCE [LARGE SCALE GENOMIC DNA]</scope>
    <source>
        <strain evidence="4">ATCC 11170 / ATH 1.1.1 / DSM 467 / LMG 4362 / NCIMB 8255 / S1</strain>
    </source>
</reference>
<evidence type="ECO:0000256" key="2">
    <source>
        <dbReference type="SAM" id="SignalP"/>
    </source>
</evidence>
<gene>
    <name evidence="3" type="ordered locus">Rru_A2414</name>
</gene>
<dbReference type="KEGG" id="rru:Rru_A2414"/>
<dbReference type="STRING" id="269796.Rru_A2414"/>
<feature type="signal peptide" evidence="2">
    <location>
        <begin position="1"/>
        <end position="24"/>
    </location>
</feature>
<feature type="region of interest" description="Disordered" evidence="1">
    <location>
        <begin position="70"/>
        <end position="108"/>
    </location>
</feature>
<evidence type="ECO:0000256" key="1">
    <source>
        <dbReference type="SAM" id="MobiDB-lite"/>
    </source>
</evidence>
<feature type="chain" id="PRO_5004214884" evidence="2">
    <location>
        <begin position="25"/>
        <end position="108"/>
    </location>
</feature>
<evidence type="ECO:0000313" key="4">
    <source>
        <dbReference type="Proteomes" id="UP000001929"/>
    </source>
</evidence>
<dbReference type="EnsemblBacteria" id="ABC23214">
    <property type="protein sequence ID" value="ABC23214"/>
    <property type="gene ID" value="Rru_A2414"/>
</dbReference>
<dbReference type="AlphaFoldDB" id="Q2RRN1"/>
<sequence length="108" mass="11685">MVMTRSLAVLMALPLLLAAPLALAQDREALMEAYRAKCDTEARRAAALPNGDSGRGRFCDDLARQIQHGAALDRRGAQSSPLARPNATVWPEEDSTPKPPIAPRPTLR</sequence>
<dbReference type="Proteomes" id="UP000001929">
    <property type="component" value="Chromosome"/>
</dbReference>
<proteinExistence type="predicted"/>
<protein>
    <submittedName>
        <fullName evidence="3">Uncharacterized protein</fullName>
    </submittedName>
</protein>
<evidence type="ECO:0000313" key="3">
    <source>
        <dbReference type="EMBL" id="ABC23214.1"/>
    </source>
</evidence>
<accession>Q2RRN1</accession>
<keyword evidence="4" id="KW-1185">Reference proteome</keyword>
<feature type="compositionally biased region" description="Pro residues" evidence="1">
    <location>
        <begin position="97"/>
        <end position="108"/>
    </location>
</feature>
<dbReference type="HOGENOM" id="CLU_2221199_0_0_5"/>